<gene>
    <name evidence="1" type="ORF">SVIM_LOCUS158614</name>
</gene>
<sequence>MAAKKTGKYGRSSFLKLGWVGVLNWGQSHQRMSGGKQKFRKLKEPKNWDHLVDSMSTRSDSTSLHMDKQGCNIREVMAQIHSIPGIHVYHDLYDIATEIMLQRRRREMWATNGKS</sequence>
<dbReference type="EMBL" id="CAADRP010000957">
    <property type="protein sequence ID" value="VFU33842.1"/>
    <property type="molecule type" value="Genomic_DNA"/>
</dbReference>
<dbReference type="AlphaFoldDB" id="A0A6N2KYW1"/>
<protein>
    <submittedName>
        <fullName evidence="1">Uncharacterized protein</fullName>
    </submittedName>
</protein>
<name>A0A6N2KYW1_SALVM</name>
<organism evidence="1">
    <name type="scientific">Salix viminalis</name>
    <name type="common">Common osier</name>
    <name type="synonym">Basket willow</name>
    <dbReference type="NCBI Taxonomy" id="40686"/>
    <lineage>
        <taxon>Eukaryota</taxon>
        <taxon>Viridiplantae</taxon>
        <taxon>Streptophyta</taxon>
        <taxon>Embryophyta</taxon>
        <taxon>Tracheophyta</taxon>
        <taxon>Spermatophyta</taxon>
        <taxon>Magnoliopsida</taxon>
        <taxon>eudicotyledons</taxon>
        <taxon>Gunneridae</taxon>
        <taxon>Pentapetalae</taxon>
        <taxon>rosids</taxon>
        <taxon>fabids</taxon>
        <taxon>Malpighiales</taxon>
        <taxon>Salicaceae</taxon>
        <taxon>Saliceae</taxon>
        <taxon>Salix</taxon>
    </lineage>
</organism>
<evidence type="ECO:0000313" key="1">
    <source>
        <dbReference type="EMBL" id="VFU33842.1"/>
    </source>
</evidence>
<accession>A0A6N2KYW1</accession>
<reference evidence="1" key="1">
    <citation type="submission" date="2019-03" db="EMBL/GenBank/DDBJ databases">
        <authorList>
            <person name="Mank J."/>
            <person name="Almeida P."/>
        </authorList>
    </citation>
    <scope>NUCLEOTIDE SEQUENCE</scope>
    <source>
        <strain evidence="1">78183</strain>
    </source>
</reference>
<proteinExistence type="predicted"/>